<feature type="non-terminal residue" evidence="1">
    <location>
        <position position="1"/>
    </location>
</feature>
<comment type="caution">
    <text evidence="1">The sequence shown here is derived from an EMBL/GenBank/DDBJ whole genome shotgun (WGS) entry which is preliminary data.</text>
</comment>
<name>A0A371I0G0_MUCPR</name>
<evidence type="ECO:0000313" key="1">
    <source>
        <dbReference type="EMBL" id="RDY08535.1"/>
    </source>
</evidence>
<dbReference type="AlphaFoldDB" id="A0A371I0G0"/>
<organism evidence="1 2">
    <name type="scientific">Mucuna pruriens</name>
    <name type="common">Velvet bean</name>
    <name type="synonym">Dolichos pruriens</name>
    <dbReference type="NCBI Taxonomy" id="157652"/>
    <lineage>
        <taxon>Eukaryota</taxon>
        <taxon>Viridiplantae</taxon>
        <taxon>Streptophyta</taxon>
        <taxon>Embryophyta</taxon>
        <taxon>Tracheophyta</taxon>
        <taxon>Spermatophyta</taxon>
        <taxon>Magnoliopsida</taxon>
        <taxon>eudicotyledons</taxon>
        <taxon>Gunneridae</taxon>
        <taxon>Pentapetalae</taxon>
        <taxon>rosids</taxon>
        <taxon>fabids</taxon>
        <taxon>Fabales</taxon>
        <taxon>Fabaceae</taxon>
        <taxon>Papilionoideae</taxon>
        <taxon>50 kb inversion clade</taxon>
        <taxon>NPAAA clade</taxon>
        <taxon>indigoferoid/millettioid clade</taxon>
        <taxon>Phaseoleae</taxon>
        <taxon>Mucuna</taxon>
    </lineage>
</organism>
<sequence length="136" mass="15647">MFPYRIVSSKACYLLVELEHRAYWVVKKCNLAYNQAGEERKLQLQELEELRLEAYENSRIYKSTFQTNGQQLKIFHEGPTTTVGEVESISLIKPALPEQHVNKPPLYSFHALRTMHPSSVGEGFIKRFPAKPGPNL</sequence>
<evidence type="ECO:0000313" key="2">
    <source>
        <dbReference type="Proteomes" id="UP000257109"/>
    </source>
</evidence>
<dbReference type="OrthoDB" id="1723222at2759"/>
<keyword evidence="2" id="KW-1185">Reference proteome</keyword>
<reference evidence="1" key="1">
    <citation type="submission" date="2018-05" db="EMBL/GenBank/DDBJ databases">
        <title>Draft genome of Mucuna pruriens seed.</title>
        <authorList>
            <person name="Nnadi N.E."/>
            <person name="Vos R."/>
            <person name="Hasami M.H."/>
            <person name="Devisetty U.K."/>
            <person name="Aguiy J.C."/>
        </authorList>
    </citation>
    <scope>NUCLEOTIDE SEQUENCE [LARGE SCALE GENOMIC DNA]</scope>
    <source>
        <strain evidence="1">JCA_2017</strain>
    </source>
</reference>
<gene>
    <name evidence="1" type="ORF">CR513_07230</name>
</gene>
<dbReference type="EMBL" id="QJKJ01001256">
    <property type="protein sequence ID" value="RDY08535.1"/>
    <property type="molecule type" value="Genomic_DNA"/>
</dbReference>
<protein>
    <submittedName>
        <fullName evidence="1">Uncharacterized protein</fullName>
    </submittedName>
</protein>
<feature type="non-terminal residue" evidence="1">
    <location>
        <position position="136"/>
    </location>
</feature>
<dbReference type="Proteomes" id="UP000257109">
    <property type="component" value="Unassembled WGS sequence"/>
</dbReference>
<accession>A0A371I0G0</accession>
<proteinExistence type="predicted"/>